<proteinExistence type="inferred from homology"/>
<keyword evidence="5" id="KW-1185">Reference proteome</keyword>
<accession>L8H1N1</accession>
<gene>
    <name evidence="4" type="ORF">ACA1_393390</name>
</gene>
<dbReference type="InterPro" id="IPR040911">
    <property type="entry name" value="Exostosin_GT47"/>
</dbReference>
<evidence type="ECO:0000256" key="1">
    <source>
        <dbReference type="ARBA" id="ARBA00010271"/>
    </source>
</evidence>
<comment type="similarity">
    <text evidence="1">Belongs to the glycosyltransferase 47 family.</text>
</comment>
<reference evidence="4 5" key="1">
    <citation type="journal article" date="2013" name="Genome Biol.">
        <title>Genome of Acanthamoeba castellanii highlights extensive lateral gene transfer and early evolution of tyrosine kinase signaling.</title>
        <authorList>
            <person name="Clarke M."/>
            <person name="Lohan A.J."/>
            <person name="Liu B."/>
            <person name="Lagkouvardos I."/>
            <person name="Roy S."/>
            <person name="Zafar N."/>
            <person name="Bertelli C."/>
            <person name="Schilde C."/>
            <person name="Kianianmomeni A."/>
            <person name="Burglin T.R."/>
            <person name="Frech C."/>
            <person name="Turcotte B."/>
            <person name="Kopec K.O."/>
            <person name="Synnott J.M."/>
            <person name="Choo C."/>
            <person name="Paponov I."/>
            <person name="Finkler A."/>
            <person name="Soon Heng Tan C."/>
            <person name="Hutchins A.P."/>
            <person name="Weinmeier T."/>
            <person name="Rattei T."/>
            <person name="Chu J.S."/>
            <person name="Gimenez G."/>
            <person name="Irimia M."/>
            <person name="Rigden D.J."/>
            <person name="Fitzpatrick D.A."/>
            <person name="Lorenzo-Morales J."/>
            <person name="Bateman A."/>
            <person name="Chiu C.H."/>
            <person name="Tang P."/>
            <person name="Hegemann P."/>
            <person name="Fromm H."/>
            <person name="Raoult D."/>
            <person name="Greub G."/>
            <person name="Miranda-Saavedra D."/>
            <person name="Chen N."/>
            <person name="Nash P."/>
            <person name="Ginger M.L."/>
            <person name="Horn M."/>
            <person name="Schaap P."/>
            <person name="Caler L."/>
            <person name="Loftus B."/>
        </authorList>
    </citation>
    <scope>NUCLEOTIDE SEQUENCE [LARGE SCALE GENOMIC DNA]</scope>
    <source>
        <strain evidence="4 5">Neff</strain>
    </source>
</reference>
<protein>
    <submittedName>
        <fullName evidence="4">Exostosin, putative</fullName>
    </submittedName>
</protein>
<dbReference type="GO" id="GO:0016757">
    <property type="term" value="F:glycosyltransferase activity"/>
    <property type="evidence" value="ECO:0007669"/>
    <property type="project" value="InterPro"/>
</dbReference>
<dbReference type="AlphaFoldDB" id="L8H1N1"/>
<dbReference type="Proteomes" id="UP000011083">
    <property type="component" value="Unassembled WGS sequence"/>
</dbReference>
<dbReference type="OrthoDB" id="1924787at2759"/>
<organism evidence="4 5">
    <name type="scientific">Acanthamoeba castellanii (strain ATCC 30010 / Neff)</name>
    <dbReference type="NCBI Taxonomy" id="1257118"/>
    <lineage>
        <taxon>Eukaryota</taxon>
        <taxon>Amoebozoa</taxon>
        <taxon>Discosea</taxon>
        <taxon>Longamoebia</taxon>
        <taxon>Centramoebida</taxon>
        <taxon>Acanthamoebidae</taxon>
        <taxon>Acanthamoeba</taxon>
    </lineage>
</organism>
<dbReference type="PANTHER" id="PTHR11062">
    <property type="entry name" value="EXOSTOSIN HEPARAN SULFATE GLYCOSYLTRANSFERASE -RELATED"/>
    <property type="match status" value="1"/>
</dbReference>
<sequence>MLIHWLALLFLFLESGPQNYHIDWDDRQGLRRSLGLLYYGLPTVDADDCDMARCFSHDRRCGTSPDDFTIALYPPGAGLAIQGLDGAPVVPSKWWIDTRAALRASKYFVEDPEKACVLVPNFEHTLASNEMGTSLVIAQTLRSLPTWERYGGPGFNHLLFNKHDDVGVEYDPAYAMVAKVGWSTGHYRPAFDISLNPPCGKGRPGLKDAAGHVVPTWWANPDRKRENKYFLTFLGTMRNYPLRRAIAERFHDPDNGVIIQTSVEEQIGGKPSVEVEYLDTLFHTQFTLCPRGRALYSYRTTEAIAAGAIPVILGDGYAFPYNELIDWRSFAVILPESSWETMMDVLRSFTSEEIARMRRNMGIAYNKIFKNDSTLMDTTLDILRMNIYRQRGGGHYSFGQFKHVAAHPFGHPLYFSPEEHSAR</sequence>
<evidence type="ECO:0000313" key="4">
    <source>
        <dbReference type="EMBL" id="ELR18663.1"/>
    </source>
</evidence>
<name>L8H1N1_ACACF</name>
<dbReference type="VEuPathDB" id="AmoebaDB:ACA1_393390"/>
<dbReference type="InterPro" id="IPR004263">
    <property type="entry name" value="Exostosin"/>
</dbReference>
<dbReference type="RefSeq" id="XP_004340706.1">
    <property type="nucleotide sequence ID" value="XM_004340658.1"/>
</dbReference>
<dbReference type="KEGG" id="acan:ACA1_393390"/>
<dbReference type="GeneID" id="14919447"/>
<keyword evidence="2" id="KW-0732">Signal</keyword>
<dbReference type="PANTHER" id="PTHR11062:SF73">
    <property type="entry name" value="EXOSTOSIN-LIKE 3"/>
    <property type="match status" value="1"/>
</dbReference>
<dbReference type="Pfam" id="PF03016">
    <property type="entry name" value="Exostosin_GT47"/>
    <property type="match status" value="1"/>
</dbReference>
<dbReference type="EMBL" id="KB007948">
    <property type="protein sequence ID" value="ELR18663.1"/>
    <property type="molecule type" value="Genomic_DNA"/>
</dbReference>
<feature type="domain" description="Exostosin GT47" evidence="3">
    <location>
        <begin position="102"/>
        <end position="348"/>
    </location>
</feature>
<evidence type="ECO:0000313" key="5">
    <source>
        <dbReference type="Proteomes" id="UP000011083"/>
    </source>
</evidence>
<feature type="chain" id="PRO_5003990810" evidence="2">
    <location>
        <begin position="18"/>
        <end position="423"/>
    </location>
</feature>
<evidence type="ECO:0000256" key="2">
    <source>
        <dbReference type="SAM" id="SignalP"/>
    </source>
</evidence>
<feature type="signal peptide" evidence="2">
    <location>
        <begin position="1"/>
        <end position="17"/>
    </location>
</feature>
<evidence type="ECO:0000259" key="3">
    <source>
        <dbReference type="Pfam" id="PF03016"/>
    </source>
</evidence>